<keyword evidence="2" id="KW-1185">Reference proteome</keyword>
<accession>A0A4Z1NC72</accession>
<reference evidence="1 2" key="1">
    <citation type="submission" date="2019-04" db="EMBL/GenBank/DDBJ databases">
        <title>High contiguity whole genome sequence and gene annotation resource for two Venturia nashicola isolates.</title>
        <authorList>
            <person name="Prokchorchik M."/>
            <person name="Won K."/>
            <person name="Lee Y."/>
            <person name="Choi E.D."/>
            <person name="Segonzac C."/>
            <person name="Sohn K.H."/>
        </authorList>
    </citation>
    <scope>NUCLEOTIDE SEQUENCE [LARGE SCALE GENOMIC DNA]</scope>
    <source>
        <strain evidence="1 2">PRI2</strain>
    </source>
</reference>
<evidence type="ECO:0000313" key="2">
    <source>
        <dbReference type="Proteomes" id="UP000298493"/>
    </source>
</evidence>
<dbReference type="Proteomes" id="UP000298493">
    <property type="component" value="Unassembled WGS sequence"/>
</dbReference>
<organism evidence="1 2">
    <name type="scientific">Venturia nashicola</name>
    <dbReference type="NCBI Taxonomy" id="86259"/>
    <lineage>
        <taxon>Eukaryota</taxon>
        <taxon>Fungi</taxon>
        <taxon>Dikarya</taxon>
        <taxon>Ascomycota</taxon>
        <taxon>Pezizomycotina</taxon>
        <taxon>Dothideomycetes</taxon>
        <taxon>Pleosporomycetidae</taxon>
        <taxon>Venturiales</taxon>
        <taxon>Venturiaceae</taxon>
        <taxon>Venturia</taxon>
    </lineage>
</organism>
<gene>
    <name evidence="1" type="ORF">E6O75_ATG10094</name>
</gene>
<dbReference type="EMBL" id="SNSC02000031">
    <property type="protein sequence ID" value="TID12910.1"/>
    <property type="molecule type" value="Genomic_DNA"/>
</dbReference>
<name>A0A4Z1NC72_9PEZI</name>
<dbReference type="AlphaFoldDB" id="A0A4Z1NC72"/>
<sequence length="90" mass="10093">MVRLPRPENILIHAVVTEQQNRGEARQLTGFWEKKGSLDGGEWITRIKKGVGKDMTGDEQKVVVDAMKKSDDISESSPRDLGWALEIKST</sequence>
<proteinExistence type="predicted"/>
<comment type="caution">
    <text evidence="1">The sequence shown here is derived from an EMBL/GenBank/DDBJ whole genome shotgun (WGS) entry which is preliminary data.</text>
</comment>
<protein>
    <submittedName>
        <fullName evidence="1">Uncharacterized protein</fullName>
    </submittedName>
</protein>
<evidence type="ECO:0000313" key="1">
    <source>
        <dbReference type="EMBL" id="TID12910.1"/>
    </source>
</evidence>